<keyword evidence="4" id="KW-0238">DNA-binding</keyword>
<dbReference type="GO" id="GO:0000977">
    <property type="term" value="F:RNA polymerase II transcription regulatory region sequence-specific DNA binding"/>
    <property type="evidence" value="ECO:0007669"/>
    <property type="project" value="TreeGrafter"/>
</dbReference>
<dbReference type="WBParaSite" id="HPLM_0001885301-mRNA-1">
    <property type="protein sequence ID" value="HPLM_0001885301-mRNA-1"/>
    <property type="gene ID" value="HPLM_0001885301"/>
</dbReference>
<evidence type="ECO:0000256" key="6">
    <source>
        <dbReference type="ARBA" id="ARBA00023242"/>
    </source>
</evidence>
<dbReference type="Proteomes" id="UP000268014">
    <property type="component" value="Unassembled WGS sequence"/>
</dbReference>
<feature type="region of interest" description="Disordered" evidence="7">
    <location>
        <begin position="173"/>
        <end position="242"/>
    </location>
</feature>
<evidence type="ECO:0000256" key="3">
    <source>
        <dbReference type="ARBA" id="ARBA00023015"/>
    </source>
</evidence>
<dbReference type="EMBL" id="UZAF01020867">
    <property type="protein sequence ID" value="VDO73534.1"/>
    <property type="molecule type" value="Genomic_DNA"/>
</dbReference>
<dbReference type="GO" id="GO:0042127">
    <property type="term" value="P:regulation of cell population proliferation"/>
    <property type="evidence" value="ECO:0007669"/>
    <property type="project" value="TreeGrafter"/>
</dbReference>
<dbReference type="PRINTS" id="PR01748">
    <property type="entry name" value="AP2TNSCPFCT"/>
</dbReference>
<evidence type="ECO:0000256" key="7">
    <source>
        <dbReference type="SAM" id="MobiDB-lite"/>
    </source>
</evidence>
<dbReference type="STRING" id="6290.A0A0N4X3B1"/>
<sequence>MTDDKHYDATHEGDVIVDALLWGREGLTVSLGRAVQRWAISCSTDQLERAVDVDVIVERDWWHGTHGLSVWGSVPGQVECQIDEVRNADDYPGRAGYDPGPTLLSGSPGSRAIYWRAVRLRTSECLASRHSACTIQRRLVAPSSDVMLILTSQKDRSVIDRIGTALRVAQEGAFSPTLTESPEPPTSPSHLKRAAASTLDSATSNKKVRFEAETEDDLSDSDSSSLQCATEETTSTGSVSPRVHPIGSVCLDDVFCSVPGRLSLLSSTCKYKVTLAEIQRRLSPPENLNASILGGILRRAKSKNGGKELRDMLDKMGLSLPVGRRKSATVTLLTSLVEGEATHLARDFAFITETEFPAASLAARVTDQHRINNENMQRRKECLSNAVQILQEFVDVLSLSSLGDVVSPESIQADLQHFSLCTHGFGAPAMIASIQACLKYVKASVENLTPVNTVPALDPDEIDLAALYQKIQMKGVDSSVIRSVLNTPTMFNISNIPK</sequence>
<evidence type="ECO:0000259" key="8">
    <source>
        <dbReference type="Pfam" id="PF03299"/>
    </source>
</evidence>
<accession>A0A0N4X3B1</accession>
<feature type="compositionally biased region" description="Polar residues" evidence="7">
    <location>
        <begin position="227"/>
        <end position="239"/>
    </location>
</feature>
<dbReference type="PANTHER" id="PTHR10812:SF17">
    <property type="entry name" value="TRANSCRIPTION FACTOR AP-2, ISOFORM D"/>
    <property type="match status" value="1"/>
</dbReference>
<gene>
    <name evidence="9" type="ORF">HPLM_LOCUS18845</name>
</gene>
<name>A0A0N4X3B1_HAEPC</name>
<keyword evidence="5" id="KW-0804">Transcription</keyword>
<evidence type="ECO:0000256" key="4">
    <source>
        <dbReference type="ARBA" id="ARBA00023125"/>
    </source>
</evidence>
<dbReference type="OrthoDB" id="6252992at2759"/>
<feature type="domain" description="Transcription factor AP-2 C-terminal" evidence="8">
    <location>
        <begin position="255"/>
        <end position="442"/>
    </location>
</feature>
<keyword evidence="6" id="KW-0539">Nucleus</keyword>
<comment type="subcellular location">
    <subcellularLocation>
        <location evidence="1">Nucleus</location>
    </subcellularLocation>
</comment>
<evidence type="ECO:0000313" key="11">
    <source>
        <dbReference type="WBParaSite" id="HPLM_0001885301-mRNA-1"/>
    </source>
</evidence>
<reference evidence="9 10" key="2">
    <citation type="submission" date="2018-11" db="EMBL/GenBank/DDBJ databases">
        <authorList>
            <consortium name="Pathogen Informatics"/>
        </authorList>
    </citation>
    <scope>NUCLEOTIDE SEQUENCE [LARGE SCALE GENOMIC DNA]</scope>
    <source>
        <strain evidence="9 10">MHpl1</strain>
    </source>
</reference>
<dbReference type="GO" id="GO:0000981">
    <property type="term" value="F:DNA-binding transcription factor activity, RNA polymerase II-specific"/>
    <property type="evidence" value="ECO:0007669"/>
    <property type="project" value="TreeGrafter"/>
</dbReference>
<evidence type="ECO:0000256" key="2">
    <source>
        <dbReference type="ARBA" id="ARBA00007770"/>
    </source>
</evidence>
<comment type="similarity">
    <text evidence="2">Belongs to the AP-2 family.</text>
</comment>
<proteinExistence type="inferred from homology"/>
<evidence type="ECO:0000256" key="1">
    <source>
        <dbReference type="ARBA" id="ARBA00004123"/>
    </source>
</evidence>
<dbReference type="OMA" id="TCKYKVT"/>
<protein>
    <submittedName>
        <fullName evidence="11">TF_AP-2 domain-containing protein</fullName>
    </submittedName>
</protein>
<dbReference type="PANTHER" id="PTHR10812">
    <property type="entry name" value="TRANSCRIPTION FACTOR AP-2"/>
    <property type="match status" value="1"/>
</dbReference>
<keyword evidence="3" id="KW-0805">Transcription regulation</keyword>
<dbReference type="Pfam" id="PF03299">
    <property type="entry name" value="TF_AP-2"/>
    <property type="match status" value="1"/>
</dbReference>
<dbReference type="InterPro" id="IPR013854">
    <property type="entry name" value="TF_AP2_C"/>
</dbReference>
<reference evidence="11" key="1">
    <citation type="submission" date="2017-02" db="UniProtKB">
        <authorList>
            <consortium name="WormBaseParasite"/>
        </authorList>
    </citation>
    <scope>IDENTIFICATION</scope>
</reference>
<organism evidence="11">
    <name type="scientific">Haemonchus placei</name>
    <name type="common">Barber's pole worm</name>
    <dbReference type="NCBI Taxonomy" id="6290"/>
    <lineage>
        <taxon>Eukaryota</taxon>
        <taxon>Metazoa</taxon>
        <taxon>Ecdysozoa</taxon>
        <taxon>Nematoda</taxon>
        <taxon>Chromadorea</taxon>
        <taxon>Rhabditida</taxon>
        <taxon>Rhabditina</taxon>
        <taxon>Rhabditomorpha</taxon>
        <taxon>Strongyloidea</taxon>
        <taxon>Trichostrongylidae</taxon>
        <taxon>Haemonchus</taxon>
    </lineage>
</organism>
<dbReference type="InterPro" id="IPR004979">
    <property type="entry name" value="TF_AP2"/>
</dbReference>
<dbReference type="AlphaFoldDB" id="A0A0N4X3B1"/>
<dbReference type="GO" id="GO:0005634">
    <property type="term" value="C:nucleus"/>
    <property type="evidence" value="ECO:0007669"/>
    <property type="project" value="UniProtKB-SubCell"/>
</dbReference>
<evidence type="ECO:0000313" key="10">
    <source>
        <dbReference type="Proteomes" id="UP000268014"/>
    </source>
</evidence>
<evidence type="ECO:0000256" key="5">
    <source>
        <dbReference type="ARBA" id="ARBA00023163"/>
    </source>
</evidence>
<keyword evidence="10" id="KW-1185">Reference proteome</keyword>
<evidence type="ECO:0000313" key="9">
    <source>
        <dbReference type="EMBL" id="VDO73534.1"/>
    </source>
</evidence>